<evidence type="ECO:0000313" key="7">
    <source>
        <dbReference type="Proteomes" id="UP000797356"/>
    </source>
</evidence>
<evidence type="ECO:0000313" key="6">
    <source>
        <dbReference type="EMBL" id="KAG1346504.1"/>
    </source>
</evidence>
<evidence type="ECO:0000256" key="3">
    <source>
        <dbReference type="ARBA" id="ARBA00023054"/>
    </source>
</evidence>
<keyword evidence="3 4" id="KW-0175">Coiled coil</keyword>
<feature type="coiled-coil region" evidence="4">
    <location>
        <begin position="74"/>
        <end position="122"/>
    </location>
</feature>
<organism evidence="6 7">
    <name type="scientific">Cocos nucifera</name>
    <name type="common">Coconut palm</name>
    <dbReference type="NCBI Taxonomy" id="13894"/>
    <lineage>
        <taxon>Eukaryota</taxon>
        <taxon>Viridiplantae</taxon>
        <taxon>Streptophyta</taxon>
        <taxon>Embryophyta</taxon>
        <taxon>Tracheophyta</taxon>
        <taxon>Spermatophyta</taxon>
        <taxon>Magnoliopsida</taxon>
        <taxon>Liliopsida</taxon>
        <taxon>Arecaceae</taxon>
        <taxon>Arecoideae</taxon>
        <taxon>Cocoseae</taxon>
        <taxon>Attaleinae</taxon>
        <taxon>Cocos</taxon>
    </lineage>
</organism>
<keyword evidence="7" id="KW-1185">Reference proteome</keyword>
<evidence type="ECO:0000256" key="5">
    <source>
        <dbReference type="SAM" id="MobiDB-lite"/>
    </source>
</evidence>
<dbReference type="GO" id="GO:0005794">
    <property type="term" value="C:Golgi apparatus"/>
    <property type="evidence" value="ECO:0007669"/>
    <property type="project" value="UniProtKB-SubCell"/>
</dbReference>
<evidence type="ECO:0000256" key="4">
    <source>
        <dbReference type="SAM" id="Coils"/>
    </source>
</evidence>
<dbReference type="EMBL" id="CM017877">
    <property type="protein sequence ID" value="KAG1346504.1"/>
    <property type="molecule type" value="Genomic_DNA"/>
</dbReference>
<dbReference type="PANTHER" id="PTHR18921:SF2">
    <property type="entry name" value="THYROID RECEPTOR-INTERACTING PROTEIN 11"/>
    <property type="match status" value="1"/>
</dbReference>
<comment type="subcellular location">
    <subcellularLocation>
        <location evidence="1">Golgi apparatus</location>
    </subcellularLocation>
</comment>
<keyword evidence="2" id="KW-0333">Golgi apparatus</keyword>
<sequence length="256" mass="28997">MRNSVSTYRDSLDRIASEVLDDDDELEIPQTRGAVGEDSPASGRRFHRRRSSRFTPTTGSPVANGPDLKSQDEIAKYKADIQKLQASEAEIKALSFNYAAMLKEKEEQLSKLCEENSSLRRNLEAKIAPGHTSKDESLKTLSNSSDAFKDGYSNGGMQPNQFHAVQRKKELKFVNSQGNGKEYPDLLEENRSLAAAQARLESEIKQQKAQLDDERENAAIMKQKLREEHQLNHSSLRELHDLKMDKEKILEALYDM</sequence>
<dbReference type="OrthoDB" id="71227at2759"/>
<dbReference type="AlphaFoldDB" id="A0A8K0IA24"/>
<reference evidence="6" key="2">
    <citation type="submission" date="2019-07" db="EMBL/GenBank/DDBJ databases">
        <authorList>
            <person name="Yang Y."/>
            <person name="Bocs S."/>
            <person name="Baudouin L."/>
        </authorList>
    </citation>
    <scope>NUCLEOTIDE SEQUENCE</scope>
    <source>
        <tissue evidence="6">Spear leaf of Hainan Tall coconut</tissue>
    </source>
</reference>
<gene>
    <name evidence="6" type="ORF">COCNU_06G003330</name>
</gene>
<protein>
    <submittedName>
        <fullName evidence="6">Putative Golgin candidate 4</fullName>
    </submittedName>
</protein>
<dbReference type="GO" id="GO:0031267">
    <property type="term" value="F:small GTPase binding"/>
    <property type="evidence" value="ECO:0007669"/>
    <property type="project" value="TreeGrafter"/>
</dbReference>
<reference evidence="6" key="1">
    <citation type="journal article" date="2017" name="Gigascience">
        <title>The genome draft of coconut (Cocos nucifera).</title>
        <authorList>
            <person name="Xiao Y."/>
            <person name="Xu P."/>
            <person name="Fan H."/>
            <person name="Baudouin L."/>
            <person name="Xia W."/>
            <person name="Bocs S."/>
            <person name="Xu J."/>
            <person name="Li Q."/>
            <person name="Guo A."/>
            <person name="Zhou L."/>
            <person name="Li J."/>
            <person name="Wu Y."/>
            <person name="Ma Z."/>
            <person name="Armero A."/>
            <person name="Issali A.E."/>
            <person name="Liu N."/>
            <person name="Peng M."/>
            <person name="Yang Y."/>
        </authorList>
    </citation>
    <scope>NUCLEOTIDE SEQUENCE</scope>
    <source>
        <tissue evidence="6">Spear leaf of Hainan Tall coconut</tissue>
    </source>
</reference>
<dbReference type="PANTHER" id="PTHR18921">
    <property type="entry name" value="MYOSIN HEAVY CHAIN - RELATED"/>
    <property type="match status" value="1"/>
</dbReference>
<dbReference type="Proteomes" id="UP000797356">
    <property type="component" value="Chromosome 6"/>
</dbReference>
<accession>A0A8K0IA24</accession>
<feature type="coiled-coil region" evidence="4">
    <location>
        <begin position="190"/>
        <end position="228"/>
    </location>
</feature>
<proteinExistence type="predicted"/>
<feature type="region of interest" description="Disordered" evidence="5">
    <location>
        <begin position="20"/>
        <end position="69"/>
    </location>
</feature>
<dbReference type="GO" id="GO:0007030">
    <property type="term" value="P:Golgi organization"/>
    <property type="evidence" value="ECO:0007669"/>
    <property type="project" value="TreeGrafter"/>
</dbReference>
<evidence type="ECO:0000256" key="1">
    <source>
        <dbReference type="ARBA" id="ARBA00004555"/>
    </source>
</evidence>
<comment type="caution">
    <text evidence="6">The sequence shown here is derived from an EMBL/GenBank/DDBJ whole genome shotgun (WGS) entry which is preliminary data.</text>
</comment>
<dbReference type="GO" id="GO:0006888">
    <property type="term" value="P:endoplasmic reticulum to Golgi vesicle-mediated transport"/>
    <property type="evidence" value="ECO:0007669"/>
    <property type="project" value="TreeGrafter"/>
</dbReference>
<name>A0A8K0IA24_COCNU</name>
<evidence type="ECO:0000256" key="2">
    <source>
        <dbReference type="ARBA" id="ARBA00023034"/>
    </source>
</evidence>